<dbReference type="STRING" id="100816.A0A175W0Y5"/>
<name>A0A175W0Y5_9PEZI</name>
<dbReference type="PANTHER" id="PTHR40628">
    <property type="entry name" value="CHROMO DOMAIN-CONTAINING PROTEIN"/>
    <property type="match status" value="1"/>
</dbReference>
<proteinExistence type="predicted"/>
<accession>A0A175W0Y5</accession>
<dbReference type="Proteomes" id="UP000078237">
    <property type="component" value="Unassembled WGS sequence"/>
</dbReference>
<evidence type="ECO:0000313" key="3">
    <source>
        <dbReference type="Proteomes" id="UP000078237"/>
    </source>
</evidence>
<dbReference type="VEuPathDB" id="FungiDB:MMYC01_207281"/>
<feature type="region of interest" description="Disordered" evidence="1">
    <location>
        <begin position="131"/>
        <end position="159"/>
    </location>
</feature>
<dbReference type="EMBL" id="LCTW02000200">
    <property type="protein sequence ID" value="KXX76654.1"/>
    <property type="molecule type" value="Genomic_DNA"/>
</dbReference>
<organism evidence="2 3">
    <name type="scientific">Madurella mycetomatis</name>
    <dbReference type="NCBI Taxonomy" id="100816"/>
    <lineage>
        <taxon>Eukaryota</taxon>
        <taxon>Fungi</taxon>
        <taxon>Dikarya</taxon>
        <taxon>Ascomycota</taxon>
        <taxon>Pezizomycotina</taxon>
        <taxon>Sordariomycetes</taxon>
        <taxon>Sordariomycetidae</taxon>
        <taxon>Sordariales</taxon>
        <taxon>Sordariales incertae sedis</taxon>
        <taxon>Madurella</taxon>
    </lineage>
</organism>
<protein>
    <submittedName>
        <fullName evidence="2">Uncharacterized protein</fullName>
    </submittedName>
</protein>
<evidence type="ECO:0000313" key="2">
    <source>
        <dbReference type="EMBL" id="KXX76654.1"/>
    </source>
</evidence>
<reference evidence="2 3" key="1">
    <citation type="journal article" date="2016" name="Genome Announc.">
        <title>Genome Sequence of Madurella mycetomatis mm55, Isolated from a Human Mycetoma Case in Sudan.</title>
        <authorList>
            <person name="Smit S."/>
            <person name="Derks M.F."/>
            <person name="Bervoets S."/>
            <person name="Fahal A."/>
            <person name="van Leeuwen W."/>
            <person name="van Belkum A."/>
            <person name="van de Sande W.W."/>
        </authorList>
    </citation>
    <scope>NUCLEOTIDE SEQUENCE [LARGE SCALE GENOMIC DNA]</scope>
    <source>
        <strain evidence="3">mm55</strain>
    </source>
</reference>
<evidence type="ECO:0000256" key="1">
    <source>
        <dbReference type="SAM" id="MobiDB-lite"/>
    </source>
</evidence>
<dbReference type="AlphaFoldDB" id="A0A175W0Y5"/>
<keyword evidence="3" id="KW-1185">Reference proteome</keyword>
<feature type="compositionally biased region" description="Basic and acidic residues" evidence="1">
    <location>
        <begin position="131"/>
        <end position="149"/>
    </location>
</feature>
<dbReference type="PANTHER" id="PTHR40628:SF1">
    <property type="entry name" value="CHROMO DOMAIN-CONTAINING PROTEIN"/>
    <property type="match status" value="1"/>
</dbReference>
<dbReference type="OrthoDB" id="4232400at2759"/>
<gene>
    <name evidence="2" type="ORF">MMYC01_207281</name>
</gene>
<sequence>MLGIGDVHIPVKLFPKRSDPEAHGTLHLRDVLHMPGAVCNIIGGPVSGEYSQLATGLKEDGKGAAITAEDGRRLGYFDVRVLMVLRLSVPSIGPVIGPSMLEPGTHYVINAHWPNSERQRWASAQVGHLGLDHSTNREMPDGGKGKAKAEAASSEAPPYTDEEKAWLNRVWGDEFKFLMAYGLKIYKDEDREEDRRIARAMIEVDEDGDTNTM</sequence>
<comment type="caution">
    <text evidence="2">The sequence shown here is derived from an EMBL/GenBank/DDBJ whole genome shotgun (WGS) entry which is preliminary data.</text>
</comment>